<keyword evidence="1" id="KW-0540">Nuclease</keyword>
<dbReference type="GO" id="GO:0015074">
    <property type="term" value="P:DNA integration"/>
    <property type="evidence" value="ECO:0007669"/>
    <property type="project" value="InterPro"/>
</dbReference>
<keyword evidence="2" id="KW-1185">Reference proteome</keyword>
<dbReference type="CDD" id="cd22324">
    <property type="entry name" value="Endonuclease_I"/>
    <property type="match status" value="1"/>
</dbReference>
<dbReference type="InterPro" id="IPR008029">
    <property type="entry name" value="Phage_T7_Gp3_endoDNaseI"/>
</dbReference>
<accession>A0A0F7DD45</accession>
<protein>
    <submittedName>
        <fullName evidence="1">Endonuclease</fullName>
        <ecNumber evidence="1">3.1.21.2</ecNumber>
    </submittedName>
</protein>
<dbReference type="Pfam" id="PF05367">
    <property type="entry name" value="Phage_endo_I"/>
    <property type="match status" value="1"/>
</dbReference>
<evidence type="ECO:0000313" key="2">
    <source>
        <dbReference type="Proteomes" id="UP000201918"/>
    </source>
</evidence>
<dbReference type="OrthoDB" id="17050at10239"/>
<reference evidence="1 2" key="1">
    <citation type="submission" date="2015-04" db="EMBL/GenBank/DDBJ databases">
        <title>Isolation and genomic analysis of Delftia bacteriophage IME-DE1.</title>
        <authorList>
            <person name="Kang H."/>
        </authorList>
    </citation>
    <scope>NUCLEOTIDE SEQUENCE [LARGE SCALE GENOMIC DNA]</scope>
</reference>
<dbReference type="GO" id="GO:0016032">
    <property type="term" value="P:viral process"/>
    <property type="evidence" value="ECO:0007669"/>
    <property type="project" value="InterPro"/>
</dbReference>
<evidence type="ECO:0000313" key="1">
    <source>
        <dbReference type="EMBL" id="AKG94494.1"/>
    </source>
</evidence>
<organism evidence="1 2">
    <name type="scientific">Delftia phage IME-DE1</name>
    <dbReference type="NCBI Taxonomy" id="1647385"/>
    <lineage>
        <taxon>Viruses</taxon>
        <taxon>Duplodnaviria</taxon>
        <taxon>Heunggongvirae</taxon>
        <taxon>Uroviricota</taxon>
        <taxon>Caudoviricetes</taxon>
        <taxon>Autographivirales</taxon>
        <taxon>Autotranscriptaviridae</taxon>
        <taxon>Piedvirus</taxon>
        <taxon>Piedvirus IMEDE1</taxon>
    </lineage>
</organism>
<dbReference type="SUPFAM" id="SSF52980">
    <property type="entry name" value="Restriction endonuclease-like"/>
    <property type="match status" value="1"/>
</dbReference>
<dbReference type="EMBL" id="KR153873">
    <property type="protein sequence ID" value="AKG94494.1"/>
    <property type="molecule type" value="Genomic_DNA"/>
</dbReference>
<keyword evidence="1" id="KW-0378">Hydrolase</keyword>
<dbReference type="GO" id="GO:0008833">
    <property type="term" value="F:deoxyribonuclease IV (phage-T4-induced) activity"/>
    <property type="evidence" value="ECO:0007669"/>
    <property type="project" value="UniProtKB-EC"/>
</dbReference>
<dbReference type="Proteomes" id="UP000201918">
    <property type="component" value="Segment"/>
</dbReference>
<name>A0A0F7DD45_9CAUD</name>
<dbReference type="RefSeq" id="YP_009191814.1">
    <property type="nucleotide sequence ID" value="NC_028702.1"/>
</dbReference>
<dbReference type="GeneID" id="26520543"/>
<proteinExistence type="predicted"/>
<dbReference type="Gene3D" id="3.40.91.30">
    <property type="match status" value="1"/>
</dbReference>
<dbReference type="InterPro" id="IPR011335">
    <property type="entry name" value="Restrct_endonuc-II-like"/>
</dbReference>
<sequence length="156" mass="17535">MAGRSFVKKGGWSGHNASAYRSGLEEKLADQLESAGVSPVFEQYEVHYEIPASMHRYTPDFLLPNGIIVEGKGLFDADDRKKHTLIRKQHPGLDIRFVFTSSRSKLYKGSPTTYGMWCEKNGFKYADKVIPKEWLCEPVKAIPPGSLTQKKKGAKE</sequence>
<keyword evidence="1" id="KW-0255">Endonuclease</keyword>
<dbReference type="KEGG" id="vg:26520543"/>
<dbReference type="EC" id="3.1.21.2" evidence="1"/>